<dbReference type="EMBL" id="BMDG01000012">
    <property type="protein sequence ID" value="GGI10783.1"/>
    <property type="molecule type" value="Genomic_DNA"/>
</dbReference>
<evidence type="ECO:0000256" key="1">
    <source>
        <dbReference type="SAM" id="Phobius"/>
    </source>
</evidence>
<evidence type="ECO:0008006" key="4">
    <source>
        <dbReference type="Google" id="ProtNLM"/>
    </source>
</evidence>
<accession>A0ABQ2BCD8</accession>
<evidence type="ECO:0000313" key="2">
    <source>
        <dbReference type="EMBL" id="GGI10783.1"/>
    </source>
</evidence>
<keyword evidence="1" id="KW-0472">Membrane</keyword>
<dbReference type="RefSeq" id="WP_188524805.1">
    <property type="nucleotide sequence ID" value="NZ_BMDG01000012.1"/>
</dbReference>
<gene>
    <name evidence="2" type="ORF">GCM10007368_32950</name>
</gene>
<reference evidence="3" key="1">
    <citation type="journal article" date="2019" name="Int. J. Syst. Evol. Microbiol.">
        <title>The Global Catalogue of Microorganisms (GCM) 10K type strain sequencing project: providing services to taxonomists for standard genome sequencing and annotation.</title>
        <authorList>
            <consortium name="The Broad Institute Genomics Platform"/>
            <consortium name="The Broad Institute Genome Sequencing Center for Infectious Disease"/>
            <person name="Wu L."/>
            <person name="Ma J."/>
        </authorList>
    </citation>
    <scope>NUCLEOTIDE SEQUENCE [LARGE SCALE GENOMIC DNA]</scope>
    <source>
        <strain evidence="3">CCM 8653</strain>
    </source>
</reference>
<comment type="caution">
    <text evidence="2">The sequence shown here is derived from an EMBL/GenBank/DDBJ whole genome shotgun (WGS) entry which is preliminary data.</text>
</comment>
<keyword evidence="1" id="KW-1133">Transmembrane helix</keyword>
<evidence type="ECO:0000313" key="3">
    <source>
        <dbReference type="Proteomes" id="UP000632535"/>
    </source>
</evidence>
<dbReference type="Proteomes" id="UP000632535">
    <property type="component" value="Unassembled WGS sequence"/>
</dbReference>
<proteinExistence type="predicted"/>
<name>A0ABQ2BCD8_9MICO</name>
<sequence>MHTEISPTDDRPLTTTDLRTPQRRLLGILAVAAGVVVTTTACAGLTESLAERADGHTKTFEYSSGAAGKDAEVLPAWAPDDATDVRGVFRTTGDEVILSMSADLDDLPAGCEAVSAKNPLAARPDRGTLEPEDYRDASTLEAGWWTAGQEQSATLMCGRWWVGEQDGTVFAFTPELKQVEVEEQPDAA</sequence>
<protein>
    <recommendedName>
        <fullName evidence="4">Lipoprotein</fullName>
    </recommendedName>
</protein>
<keyword evidence="3" id="KW-1185">Reference proteome</keyword>
<keyword evidence="1" id="KW-0812">Transmembrane</keyword>
<organism evidence="2 3">
    <name type="scientific">Isoptericola cucumis</name>
    <dbReference type="NCBI Taxonomy" id="1776856"/>
    <lineage>
        <taxon>Bacteria</taxon>
        <taxon>Bacillati</taxon>
        <taxon>Actinomycetota</taxon>
        <taxon>Actinomycetes</taxon>
        <taxon>Micrococcales</taxon>
        <taxon>Promicromonosporaceae</taxon>
        <taxon>Isoptericola</taxon>
    </lineage>
</organism>
<feature type="transmembrane region" description="Helical" evidence="1">
    <location>
        <begin position="25"/>
        <end position="46"/>
    </location>
</feature>